<gene>
    <name evidence="2" type="ORF">H2LOC_021260</name>
</gene>
<evidence type="ECO:0000259" key="1">
    <source>
        <dbReference type="Pfam" id="PF01526"/>
    </source>
</evidence>
<evidence type="ECO:0000313" key="2">
    <source>
        <dbReference type="EMBL" id="QGM48338.1"/>
    </source>
</evidence>
<evidence type="ECO:0000313" key="3">
    <source>
        <dbReference type="Proteomes" id="UP000309061"/>
    </source>
</evidence>
<protein>
    <submittedName>
        <fullName evidence="2">Tn3 family transposase</fullName>
    </submittedName>
</protein>
<dbReference type="AlphaFoldDB" id="A0A6B8KMY2"/>
<dbReference type="GO" id="GO:0004803">
    <property type="term" value="F:transposase activity"/>
    <property type="evidence" value="ECO:0007669"/>
    <property type="project" value="InterPro"/>
</dbReference>
<sequence length="65" mass="7409">MLQAARLALQEFVEGAAVEPADQARLSPIMWRHINFLGRYDFSLPDDVANGSLRQLRNPTSEYDF</sequence>
<geneLocation type="plasmid" evidence="2">
    <name>unnamed2</name>
</geneLocation>
<keyword evidence="3" id="KW-1185">Reference proteome</keyword>
<dbReference type="Proteomes" id="UP000309061">
    <property type="component" value="Plasmid unnamed2"/>
</dbReference>
<proteinExistence type="predicted"/>
<dbReference type="OrthoDB" id="7281829at2"/>
<dbReference type="InterPro" id="IPR002513">
    <property type="entry name" value="Tn3_Tnp_DDE_dom"/>
</dbReference>
<feature type="domain" description="Tn3 transposase DDE" evidence="1">
    <location>
        <begin position="13"/>
        <end position="40"/>
    </location>
</feature>
<dbReference type="GO" id="GO:0006313">
    <property type="term" value="P:DNA transposition"/>
    <property type="evidence" value="ECO:0007669"/>
    <property type="project" value="InterPro"/>
</dbReference>
<name>A0A6B8KMY2_9HYPH</name>
<organism evidence="2 3">
    <name type="scientific">Methylocystis heyeri</name>
    <dbReference type="NCBI Taxonomy" id="391905"/>
    <lineage>
        <taxon>Bacteria</taxon>
        <taxon>Pseudomonadati</taxon>
        <taxon>Pseudomonadota</taxon>
        <taxon>Alphaproteobacteria</taxon>
        <taxon>Hyphomicrobiales</taxon>
        <taxon>Methylocystaceae</taxon>
        <taxon>Methylocystis</taxon>
    </lineage>
</organism>
<reference evidence="2 3" key="1">
    <citation type="submission" date="2019-11" db="EMBL/GenBank/DDBJ databases">
        <title>The genome sequence of Methylocystis heyeri.</title>
        <authorList>
            <person name="Oshkin I.Y."/>
            <person name="Miroshnikov K."/>
            <person name="Dedysh S.N."/>
        </authorList>
    </citation>
    <scope>NUCLEOTIDE SEQUENCE [LARGE SCALE GENOMIC DNA]</scope>
    <source>
        <strain evidence="2 3">H2</strain>
        <plasmid evidence="2 3">unnamed2</plasmid>
    </source>
</reference>
<accession>A0A6B8KMY2</accession>
<dbReference type="Pfam" id="PF01526">
    <property type="entry name" value="DDE_Tnp_Tn3"/>
    <property type="match status" value="1"/>
</dbReference>
<dbReference type="EMBL" id="CP046054">
    <property type="protein sequence ID" value="QGM48338.1"/>
    <property type="molecule type" value="Genomic_DNA"/>
</dbReference>
<keyword evidence="2" id="KW-0614">Plasmid</keyword>
<dbReference type="KEGG" id="mhey:H2LOC_021260"/>